<name>A0A2U8FFG7_9HELI</name>
<organism evidence="2 3">
    <name type="scientific">Helicobacter apodemus</name>
    <dbReference type="NCBI Taxonomy" id="135569"/>
    <lineage>
        <taxon>Bacteria</taxon>
        <taxon>Pseudomonadati</taxon>
        <taxon>Campylobacterota</taxon>
        <taxon>Epsilonproteobacteria</taxon>
        <taxon>Campylobacterales</taxon>
        <taxon>Helicobacteraceae</taxon>
        <taxon>Helicobacter</taxon>
    </lineage>
</organism>
<keyword evidence="1" id="KW-0732">Signal</keyword>
<gene>
    <name evidence="2" type="ORF">CDV25_08340</name>
</gene>
<dbReference type="OrthoDB" id="5292899at2"/>
<dbReference type="KEGG" id="had:CDV25_08340"/>
<reference evidence="2 3" key="1">
    <citation type="submission" date="2017-06" db="EMBL/GenBank/DDBJ databases">
        <title>Complete genome of Helicobacter apodemus.</title>
        <authorList>
            <person name="Cho S."/>
        </authorList>
    </citation>
    <scope>NUCLEOTIDE SEQUENCE [LARGE SCALE GENOMIC DNA]</scope>
    <source>
        <strain evidence="3">SNUVETPUB-15-01</strain>
    </source>
</reference>
<evidence type="ECO:0008006" key="4">
    <source>
        <dbReference type="Google" id="ProtNLM"/>
    </source>
</evidence>
<evidence type="ECO:0000256" key="1">
    <source>
        <dbReference type="SAM" id="SignalP"/>
    </source>
</evidence>
<evidence type="ECO:0000313" key="3">
    <source>
        <dbReference type="Proteomes" id="UP000244890"/>
    </source>
</evidence>
<dbReference type="EMBL" id="CP021886">
    <property type="protein sequence ID" value="AWI34768.1"/>
    <property type="molecule type" value="Genomic_DNA"/>
</dbReference>
<dbReference type="Proteomes" id="UP000244890">
    <property type="component" value="Chromosome"/>
</dbReference>
<sequence>MKKFLVSAVLSASLFSYLNAASIDKNTLTINFEGYKTANMIATAGTVKNPKYTFGKDESSIKGLLNGATATFSPKNIDMGVELITNNIVNVFFKTLNGGKDVDVKITNVIEGDNQGSLTAKVSIGGQYETVGLHYTIKDGKFEAKGVLDLFAFKNSEQALIDLAKAAPGHAGISWSIVEITLSAKAK</sequence>
<proteinExistence type="predicted"/>
<feature type="signal peptide" evidence="1">
    <location>
        <begin position="1"/>
        <end position="20"/>
    </location>
</feature>
<protein>
    <recommendedName>
        <fullName evidence="4">Lipid/polyisoprenoid-binding YceI-like domain-containing protein</fullName>
    </recommendedName>
</protein>
<dbReference type="RefSeq" id="WP_108911553.1">
    <property type="nucleotide sequence ID" value="NZ_CP021886.1"/>
</dbReference>
<evidence type="ECO:0000313" key="2">
    <source>
        <dbReference type="EMBL" id="AWI34768.1"/>
    </source>
</evidence>
<feature type="chain" id="PRO_5016155707" description="Lipid/polyisoprenoid-binding YceI-like domain-containing protein" evidence="1">
    <location>
        <begin position="21"/>
        <end position="187"/>
    </location>
</feature>
<accession>A0A2U8FFG7</accession>
<dbReference type="AlphaFoldDB" id="A0A2U8FFG7"/>